<dbReference type="InterPro" id="IPR001128">
    <property type="entry name" value="Cyt_P450"/>
</dbReference>
<dbReference type="InterPro" id="IPR036396">
    <property type="entry name" value="Cyt_P450_sf"/>
</dbReference>
<dbReference type="GO" id="GO:0005506">
    <property type="term" value="F:iron ion binding"/>
    <property type="evidence" value="ECO:0007669"/>
    <property type="project" value="InterPro"/>
</dbReference>
<evidence type="ECO:0000313" key="14">
    <source>
        <dbReference type="EMBL" id="KAK4210068.1"/>
    </source>
</evidence>
<dbReference type="Pfam" id="PF00067">
    <property type="entry name" value="p450"/>
    <property type="match status" value="1"/>
</dbReference>
<reference evidence="14" key="2">
    <citation type="submission" date="2023-05" db="EMBL/GenBank/DDBJ databases">
        <authorList>
            <consortium name="Lawrence Berkeley National Laboratory"/>
            <person name="Steindorff A."/>
            <person name="Hensen N."/>
            <person name="Bonometti L."/>
            <person name="Westerberg I."/>
            <person name="Brannstrom I.O."/>
            <person name="Guillou S."/>
            <person name="Cros-Aarteil S."/>
            <person name="Calhoun S."/>
            <person name="Haridas S."/>
            <person name="Kuo A."/>
            <person name="Mondo S."/>
            <person name="Pangilinan J."/>
            <person name="Riley R."/>
            <person name="Labutti K."/>
            <person name="Andreopoulos B."/>
            <person name="Lipzen A."/>
            <person name="Chen C."/>
            <person name="Yanf M."/>
            <person name="Daum C."/>
            <person name="Ng V."/>
            <person name="Clum A."/>
            <person name="Ohm R."/>
            <person name="Martin F."/>
            <person name="Silar P."/>
            <person name="Natvig D."/>
            <person name="Lalanne C."/>
            <person name="Gautier V."/>
            <person name="Ament-Velasquez S.L."/>
            <person name="Kruys A."/>
            <person name="Hutchinson M.I."/>
            <person name="Powell A.J."/>
            <person name="Barry K."/>
            <person name="Miller A.N."/>
            <person name="Grigoriev I.V."/>
            <person name="Debuchy R."/>
            <person name="Gladieux P."/>
            <person name="Thoren M.H."/>
            <person name="Johannesson H."/>
        </authorList>
    </citation>
    <scope>NUCLEOTIDE SEQUENCE</scope>
    <source>
        <strain evidence="14">PSN293</strain>
    </source>
</reference>
<feature type="binding site" description="axial binding residue" evidence="12">
    <location>
        <position position="454"/>
    </location>
    <ligand>
        <name>heme</name>
        <dbReference type="ChEBI" id="CHEBI:30413"/>
    </ligand>
    <ligandPart>
        <name>Fe</name>
        <dbReference type="ChEBI" id="CHEBI:18248"/>
    </ligandPart>
</feature>
<keyword evidence="8 13" id="KW-0560">Oxidoreductase</keyword>
<dbReference type="InterPro" id="IPR017972">
    <property type="entry name" value="Cyt_P450_CS"/>
</dbReference>
<protein>
    <submittedName>
        <fullName evidence="14">Cytochrome P450</fullName>
    </submittedName>
</protein>
<dbReference type="GO" id="GO:0004497">
    <property type="term" value="F:monooxygenase activity"/>
    <property type="evidence" value="ECO:0007669"/>
    <property type="project" value="UniProtKB-KW"/>
</dbReference>
<dbReference type="AlphaFoldDB" id="A0AAN7B3Z9"/>
<dbReference type="PANTHER" id="PTHR24305:SF210">
    <property type="entry name" value="CYTOCHROME P450 MONOOXYGENASE ASQL-RELATED"/>
    <property type="match status" value="1"/>
</dbReference>
<keyword evidence="10 13" id="KW-0503">Monooxygenase</keyword>
<evidence type="ECO:0000256" key="2">
    <source>
        <dbReference type="ARBA" id="ARBA00004370"/>
    </source>
</evidence>
<dbReference type="SUPFAM" id="SSF48264">
    <property type="entry name" value="Cytochrome P450"/>
    <property type="match status" value="1"/>
</dbReference>
<keyword evidence="15" id="KW-1185">Reference proteome</keyword>
<evidence type="ECO:0000256" key="12">
    <source>
        <dbReference type="PIRSR" id="PIRSR602401-1"/>
    </source>
</evidence>
<evidence type="ECO:0000256" key="13">
    <source>
        <dbReference type="RuleBase" id="RU000461"/>
    </source>
</evidence>
<evidence type="ECO:0000256" key="11">
    <source>
        <dbReference type="ARBA" id="ARBA00023136"/>
    </source>
</evidence>
<keyword evidence="4 12" id="KW-0349">Heme</keyword>
<comment type="subcellular location">
    <subcellularLocation>
        <location evidence="2">Membrane</location>
    </subcellularLocation>
</comment>
<keyword evidence="11" id="KW-0472">Membrane</keyword>
<sequence>MSHNWQLGSGPHAALERLGHIIGLVGWRELLVLVVTVACVKIIYNVFLHPLAKFPGPFSARASLLWRFWHTMRGRSHRVIQASHEKYGPVFRISPNELSFASTASWKAIYGYPPAGQDQLIKGEFYDIFGAAYKTGCIGSERDPAVHSRKKKKLTAAFSSKALADQEPIVQACLDRFVDKLGPMSQKSDGKGINVVLWLEMITFDILGEMAFGEGFDCVQNEKHHAWMDLILKHLFEVTLVDNLRRIKLLHFLGTWLLPSLTEGVREQHAGYSRQKVQKRLDAETPRQDFFTHITKKVRAGEVEQEEMTAHASTLILAGGETTATCLAAAVYYLLKTPATMEKLKSEIRTRYKSYDEIDATSAMQLPYLQAVINEALRIHPPGSQGFPRVSPGCEIDGHWVPKGTEVYTSAWAVTHDPRNFHEPMTFIPERWLDPECKDVKEASQPFSLGYRACIGRNFAYLELASCLTKILFRYDLTLVNADLDWEAASRCYVMWWKAPVWVTFEERTVSK</sequence>
<keyword evidence="9 12" id="KW-0408">Iron</keyword>
<evidence type="ECO:0000256" key="4">
    <source>
        <dbReference type="ARBA" id="ARBA00022617"/>
    </source>
</evidence>
<evidence type="ECO:0000256" key="1">
    <source>
        <dbReference type="ARBA" id="ARBA00001971"/>
    </source>
</evidence>
<accession>A0AAN7B3Z9</accession>
<evidence type="ECO:0000256" key="6">
    <source>
        <dbReference type="ARBA" id="ARBA00022723"/>
    </source>
</evidence>
<dbReference type="InterPro" id="IPR050121">
    <property type="entry name" value="Cytochrome_P450_monoxygenase"/>
</dbReference>
<dbReference type="PRINTS" id="PR00385">
    <property type="entry name" value="P450"/>
</dbReference>
<dbReference type="InterPro" id="IPR002401">
    <property type="entry name" value="Cyt_P450_E_grp-I"/>
</dbReference>
<evidence type="ECO:0000256" key="7">
    <source>
        <dbReference type="ARBA" id="ARBA00022989"/>
    </source>
</evidence>
<dbReference type="PANTHER" id="PTHR24305">
    <property type="entry name" value="CYTOCHROME P450"/>
    <property type="match status" value="1"/>
</dbReference>
<evidence type="ECO:0000256" key="5">
    <source>
        <dbReference type="ARBA" id="ARBA00022692"/>
    </source>
</evidence>
<evidence type="ECO:0000256" key="9">
    <source>
        <dbReference type="ARBA" id="ARBA00023004"/>
    </source>
</evidence>
<proteinExistence type="inferred from homology"/>
<evidence type="ECO:0000313" key="15">
    <source>
        <dbReference type="Proteomes" id="UP001301769"/>
    </source>
</evidence>
<dbReference type="FunFam" id="1.10.630.10:FF:000158">
    <property type="entry name" value="Cytochrome P450, putative (Eurofung)"/>
    <property type="match status" value="1"/>
</dbReference>
<comment type="similarity">
    <text evidence="3 13">Belongs to the cytochrome P450 family.</text>
</comment>
<dbReference type="GO" id="GO:0016020">
    <property type="term" value="C:membrane"/>
    <property type="evidence" value="ECO:0007669"/>
    <property type="project" value="UniProtKB-SubCell"/>
</dbReference>
<dbReference type="CDD" id="cd11058">
    <property type="entry name" value="CYP60B-like"/>
    <property type="match status" value="1"/>
</dbReference>
<comment type="caution">
    <text evidence="14">The sequence shown here is derived from an EMBL/GenBank/DDBJ whole genome shotgun (WGS) entry which is preliminary data.</text>
</comment>
<keyword evidence="7" id="KW-1133">Transmembrane helix</keyword>
<dbReference type="GO" id="GO:0020037">
    <property type="term" value="F:heme binding"/>
    <property type="evidence" value="ECO:0007669"/>
    <property type="project" value="InterPro"/>
</dbReference>
<reference evidence="14" key="1">
    <citation type="journal article" date="2023" name="Mol. Phylogenet. Evol.">
        <title>Genome-scale phylogeny and comparative genomics of the fungal order Sordariales.</title>
        <authorList>
            <person name="Hensen N."/>
            <person name="Bonometti L."/>
            <person name="Westerberg I."/>
            <person name="Brannstrom I.O."/>
            <person name="Guillou S."/>
            <person name="Cros-Aarteil S."/>
            <person name="Calhoun S."/>
            <person name="Haridas S."/>
            <person name="Kuo A."/>
            <person name="Mondo S."/>
            <person name="Pangilinan J."/>
            <person name="Riley R."/>
            <person name="LaButti K."/>
            <person name="Andreopoulos B."/>
            <person name="Lipzen A."/>
            <person name="Chen C."/>
            <person name="Yan M."/>
            <person name="Daum C."/>
            <person name="Ng V."/>
            <person name="Clum A."/>
            <person name="Steindorff A."/>
            <person name="Ohm R.A."/>
            <person name="Martin F."/>
            <person name="Silar P."/>
            <person name="Natvig D.O."/>
            <person name="Lalanne C."/>
            <person name="Gautier V."/>
            <person name="Ament-Velasquez S.L."/>
            <person name="Kruys A."/>
            <person name="Hutchinson M.I."/>
            <person name="Powell A.J."/>
            <person name="Barry K."/>
            <person name="Miller A.N."/>
            <person name="Grigoriev I.V."/>
            <person name="Debuchy R."/>
            <person name="Gladieux P."/>
            <person name="Hiltunen Thoren M."/>
            <person name="Johannesson H."/>
        </authorList>
    </citation>
    <scope>NUCLEOTIDE SEQUENCE</scope>
    <source>
        <strain evidence="14">PSN293</strain>
    </source>
</reference>
<dbReference type="Gene3D" id="1.10.630.10">
    <property type="entry name" value="Cytochrome P450"/>
    <property type="match status" value="1"/>
</dbReference>
<evidence type="ECO:0000256" key="8">
    <source>
        <dbReference type="ARBA" id="ARBA00023002"/>
    </source>
</evidence>
<gene>
    <name evidence="14" type="ORF">QBC37DRAFT_475192</name>
</gene>
<dbReference type="Proteomes" id="UP001301769">
    <property type="component" value="Unassembled WGS sequence"/>
</dbReference>
<evidence type="ECO:0000256" key="10">
    <source>
        <dbReference type="ARBA" id="ARBA00023033"/>
    </source>
</evidence>
<organism evidence="14 15">
    <name type="scientific">Rhypophila decipiens</name>
    <dbReference type="NCBI Taxonomy" id="261697"/>
    <lineage>
        <taxon>Eukaryota</taxon>
        <taxon>Fungi</taxon>
        <taxon>Dikarya</taxon>
        <taxon>Ascomycota</taxon>
        <taxon>Pezizomycotina</taxon>
        <taxon>Sordariomycetes</taxon>
        <taxon>Sordariomycetidae</taxon>
        <taxon>Sordariales</taxon>
        <taxon>Naviculisporaceae</taxon>
        <taxon>Rhypophila</taxon>
    </lineage>
</organism>
<keyword evidence="6 12" id="KW-0479">Metal-binding</keyword>
<name>A0AAN7B3Z9_9PEZI</name>
<comment type="cofactor">
    <cofactor evidence="1 12">
        <name>heme</name>
        <dbReference type="ChEBI" id="CHEBI:30413"/>
    </cofactor>
</comment>
<keyword evidence="5" id="KW-0812">Transmembrane</keyword>
<evidence type="ECO:0000256" key="3">
    <source>
        <dbReference type="ARBA" id="ARBA00010617"/>
    </source>
</evidence>
<dbReference type="EMBL" id="MU858185">
    <property type="protein sequence ID" value="KAK4210068.1"/>
    <property type="molecule type" value="Genomic_DNA"/>
</dbReference>
<dbReference type="PRINTS" id="PR00463">
    <property type="entry name" value="EP450I"/>
</dbReference>
<dbReference type="PROSITE" id="PS00086">
    <property type="entry name" value="CYTOCHROME_P450"/>
    <property type="match status" value="1"/>
</dbReference>
<dbReference type="GO" id="GO:0016705">
    <property type="term" value="F:oxidoreductase activity, acting on paired donors, with incorporation or reduction of molecular oxygen"/>
    <property type="evidence" value="ECO:0007669"/>
    <property type="project" value="InterPro"/>
</dbReference>